<name>A0A5C3MW33_9AGAM</name>
<evidence type="ECO:0000313" key="1">
    <source>
        <dbReference type="EMBL" id="TFK49370.1"/>
    </source>
</evidence>
<dbReference type="EMBL" id="ML213516">
    <property type="protein sequence ID" value="TFK49370.1"/>
    <property type="molecule type" value="Genomic_DNA"/>
</dbReference>
<gene>
    <name evidence="1" type="ORF">OE88DRAFT_415542</name>
</gene>
<dbReference type="AlphaFoldDB" id="A0A5C3MW33"/>
<dbReference type="Proteomes" id="UP000305948">
    <property type="component" value="Unassembled WGS sequence"/>
</dbReference>
<proteinExistence type="predicted"/>
<keyword evidence="2" id="KW-1185">Reference proteome</keyword>
<protein>
    <submittedName>
        <fullName evidence="1">Uncharacterized protein</fullName>
    </submittedName>
</protein>
<organism evidence="1 2">
    <name type="scientific">Heliocybe sulcata</name>
    <dbReference type="NCBI Taxonomy" id="5364"/>
    <lineage>
        <taxon>Eukaryota</taxon>
        <taxon>Fungi</taxon>
        <taxon>Dikarya</taxon>
        <taxon>Basidiomycota</taxon>
        <taxon>Agaricomycotina</taxon>
        <taxon>Agaricomycetes</taxon>
        <taxon>Gloeophyllales</taxon>
        <taxon>Gloeophyllaceae</taxon>
        <taxon>Heliocybe</taxon>
    </lineage>
</organism>
<reference evidence="1 2" key="1">
    <citation type="journal article" date="2019" name="Nat. Ecol. Evol.">
        <title>Megaphylogeny resolves global patterns of mushroom evolution.</title>
        <authorList>
            <person name="Varga T."/>
            <person name="Krizsan K."/>
            <person name="Foldi C."/>
            <person name="Dima B."/>
            <person name="Sanchez-Garcia M."/>
            <person name="Sanchez-Ramirez S."/>
            <person name="Szollosi G.J."/>
            <person name="Szarkandi J.G."/>
            <person name="Papp V."/>
            <person name="Albert L."/>
            <person name="Andreopoulos W."/>
            <person name="Angelini C."/>
            <person name="Antonin V."/>
            <person name="Barry K.W."/>
            <person name="Bougher N.L."/>
            <person name="Buchanan P."/>
            <person name="Buyck B."/>
            <person name="Bense V."/>
            <person name="Catcheside P."/>
            <person name="Chovatia M."/>
            <person name="Cooper J."/>
            <person name="Damon W."/>
            <person name="Desjardin D."/>
            <person name="Finy P."/>
            <person name="Geml J."/>
            <person name="Haridas S."/>
            <person name="Hughes K."/>
            <person name="Justo A."/>
            <person name="Karasinski D."/>
            <person name="Kautmanova I."/>
            <person name="Kiss B."/>
            <person name="Kocsube S."/>
            <person name="Kotiranta H."/>
            <person name="LaButti K.M."/>
            <person name="Lechner B.E."/>
            <person name="Liimatainen K."/>
            <person name="Lipzen A."/>
            <person name="Lukacs Z."/>
            <person name="Mihaltcheva S."/>
            <person name="Morgado L.N."/>
            <person name="Niskanen T."/>
            <person name="Noordeloos M.E."/>
            <person name="Ohm R.A."/>
            <person name="Ortiz-Santana B."/>
            <person name="Ovrebo C."/>
            <person name="Racz N."/>
            <person name="Riley R."/>
            <person name="Savchenko A."/>
            <person name="Shiryaev A."/>
            <person name="Soop K."/>
            <person name="Spirin V."/>
            <person name="Szebenyi C."/>
            <person name="Tomsovsky M."/>
            <person name="Tulloss R.E."/>
            <person name="Uehling J."/>
            <person name="Grigoriev I.V."/>
            <person name="Vagvolgyi C."/>
            <person name="Papp T."/>
            <person name="Martin F.M."/>
            <person name="Miettinen O."/>
            <person name="Hibbett D.S."/>
            <person name="Nagy L.G."/>
        </authorList>
    </citation>
    <scope>NUCLEOTIDE SEQUENCE [LARGE SCALE GENOMIC DNA]</scope>
    <source>
        <strain evidence="1 2">OMC1185</strain>
    </source>
</reference>
<sequence length="122" mass="14079">MIIRSNIATWLFGSASPCGWIVFHLKSNLRIELDFNPLRQLLSVSTLETVLFIFFTSGQCDDRQQTCTAYQQILPRYHQLSRPSGNLHTQIARHRHLRLSRTIDIEAADQVILLHRVPLDTP</sequence>
<accession>A0A5C3MW33</accession>
<evidence type="ECO:0000313" key="2">
    <source>
        <dbReference type="Proteomes" id="UP000305948"/>
    </source>
</evidence>